<reference evidence="6" key="2">
    <citation type="journal article" date="2023" name="Science">
        <title>Genomic signatures of disease resistance in endangered staghorn corals.</title>
        <authorList>
            <person name="Vollmer S.V."/>
            <person name="Selwyn J.D."/>
            <person name="Despard B.A."/>
            <person name="Roesel C.L."/>
        </authorList>
    </citation>
    <scope>NUCLEOTIDE SEQUENCE</scope>
    <source>
        <strain evidence="6">K2</strain>
    </source>
</reference>
<dbReference type="GO" id="GO:0005525">
    <property type="term" value="F:GTP binding"/>
    <property type="evidence" value="ECO:0007669"/>
    <property type="project" value="UniProtKB-KW"/>
</dbReference>
<dbReference type="CDD" id="cd17875">
    <property type="entry name" value="SRP54_G"/>
    <property type="match status" value="1"/>
</dbReference>
<keyword evidence="3" id="KW-0342">GTP-binding</keyword>
<dbReference type="InterPro" id="IPR027417">
    <property type="entry name" value="P-loop_NTPase"/>
</dbReference>
<dbReference type="SUPFAM" id="SSF52540">
    <property type="entry name" value="P-loop containing nucleoside triphosphate hydrolases"/>
    <property type="match status" value="1"/>
</dbReference>
<dbReference type="GO" id="GO:0003924">
    <property type="term" value="F:GTPase activity"/>
    <property type="evidence" value="ECO:0007669"/>
    <property type="project" value="InterPro"/>
</dbReference>
<evidence type="ECO:0000256" key="2">
    <source>
        <dbReference type="ARBA" id="ARBA00022741"/>
    </source>
</evidence>
<protein>
    <submittedName>
        <fullName evidence="6">Signal recognition particle 54 kDa protein</fullName>
    </submittedName>
</protein>
<proteinExistence type="predicted"/>
<organism evidence="6 7">
    <name type="scientific">Acropora cervicornis</name>
    <name type="common">Staghorn coral</name>
    <dbReference type="NCBI Taxonomy" id="6130"/>
    <lineage>
        <taxon>Eukaryota</taxon>
        <taxon>Metazoa</taxon>
        <taxon>Cnidaria</taxon>
        <taxon>Anthozoa</taxon>
        <taxon>Hexacorallia</taxon>
        <taxon>Scleractinia</taxon>
        <taxon>Astrocoeniina</taxon>
        <taxon>Acroporidae</taxon>
        <taxon>Acropora</taxon>
    </lineage>
</organism>
<gene>
    <name evidence="6" type="ORF">P5673_016739</name>
</gene>
<dbReference type="Pfam" id="PF00448">
    <property type="entry name" value="SRP54"/>
    <property type="match status" value="1"/>
</dbReference>
<dbReference type="InterPro" id="IPR042101">
    <property type="entry name" value="SRP54_N_sf"/>
</dbReference>
<dbReference type="SUPFAM" id="SSF47364">
    <property type="entry name" value="Domain of the SRP/SRP receptor G-proteins"/>
    <property type="match status" value="1"/>
</dbReference>
<comment type="subcellular location">
    <subcellularLocation>
        <location evidence="1">Cytoplasm</location>
    </subcellularLocation>
</comment>
<dbReference type="FunFam" id="1.20.120.140:FF:000003">
    <property type="entry name" value="Signal recognition particle 54 kDa protein"/>
    <property type="match status" value="1"/>
</dbReference>
<evidence type="ECO:0000313" key="6">
    <source>
        <dbReference type="EMBL" id="KAK2560399.1"/>
    </source>
</evidence>
<dbReference type="Proteomes" id="UP001249851">
    <property type="component" value="Unassembled WGS sequence"/>
</dbReference>
<dbReference type="Gene3D" id="3.40.50.300">
    <property type="entry name" value="P-loop containing nucleotide triphosphate hydrolases"/>
    <property type="match status" value="1"/>
</dbReference>
<dbReference type="Pfam" id="PF02881">
    <property type="entry name" value="SRP54_N"/>
    <property type="match status" value="1"/>
</dbReference>
<keyword evidence="7" id="KW-1185">Reference proteome</keyword>
<dbReference type="SMART" id="SM00963">
    <property type="entry name" value="SRP54_N"/>
    <property type="match status" value="1"/>
</dbReference>
<dbReference type="PANTHER" id="PTHR11564:SF5">
    <property type="entry name" value="SIGNAL RECOGNITION PARTICLE SUBUNIT SRP54"/>
    <property type="match status" value="1"/>
</dbReference>
<dbReference type="InterPro" id="IPR000897">
    <property type="entry name" value="SRP54_GTPase_dom"/>
</dbReference>
<sequence>MVLADLGRRITTALRSLSNATIINEEVLGAMLKEVCAALLEADVNIFLVKRLRENVRSAIDFDDMAGGLNKRKMIQHAVFQELCKLVDPGVKAWNPTKGKQNVIMFLAYYYQRRGWKTCLICADTFRAGAFDQLKQNATKARIPFYGSYTEMDPVVIAQEGVDKFKEENFEIIIVDTSGRHKQEESLFEEMLQDPDNVIFVMDATIGQACESQAKAFKEKVDVASVIVTKLDGHAKGGGALMLLPPKVPSFLLGMIPGFSNDFLSKGNEQESMARLKKLMTIMDSMNDQVREVQELLSQYTKFAAMVKKMGGIKGLFKGGDMTKNVNPAQMAKLNQQMARMMDPRVLQQMGQLAIQC</sequence>
<dbReference type="Gene3D" id="1.10.260.30">
    <property type="entry name" value="Signal recognition particle, SRP54 subunit, M-domain"/>
    <property type="match status" value="1"/>
</dbReference>
<feature type="domain" description="SRP54-type proteins GTP-binding" evidence="4">
    <location>
        <begin position="101"/>
        <end position="278"/>
    </location>
</feature>
<comment type="caution">
    <text evidence="6">The sequence shown here is derived from an EMBL/GenBank/DDBJ whole genome shotgun (WGS) entry which is preliminary data.</text>
</comment>
<dbReference type="InterPro" id="IPR022941">
    <property type="entry name" value="SRP54"/>
</dbReference>
<feature type="domain" description="Signal recognition particle SRP54 helical bundle" evidence="5">
    <location>
        <begin position="2"/>
        <end position="87"/>
    </location>
</feature>
<dbReference type="InterPro" id="IPR036225">
    <property type="entry name" value="SRP/SRP_N"/>
</dbReference>
<dbReference type="InterPro" id="IPR013822">
    <property type="entry name" value="Signal_recog_particl_SRP54_hlx"/>
</dbReference>
<dbReference type="SMART" id="SM00962">
    <property type="entry name" value="SRP54"/>
    <property type="match status" value="1"/>
</dbReference>
<evidence type="ECO:0000259" key="4">
    <source>
        <dbReference type="SMART" id="SM00962"/>
    </source>
</evidence>
<dbReference type="SUPFAM" id="SSF47446">
    <property type="entry name" value="Signal peptide-binding domain"/>
    <property type="match status" value="1"/>
</dbReference>
<dbReference type="GO" id="GO:0005786">
    <property type="term" value="C:signal recognition particle, endoplasmic reticulum targeting"/>
    <property type="evidence" value="ECO:0007669"/>
    <property type="project" value="TreeGrafter"/>
</dbReference>
<accession>A0AAD9QFL5</accession>
<dbReference type="GO" id="GO:0006616">
    <property type="term" value="P:SRP-dependent cotranslational protein targeting to membrane, translocation"/>
    <property type="evidence" value="ECO:0007669"/>
    <property type="project" value="TreeGrafter"/>
</dbReference>
<dbReference type="InterPro" id="IPR036891">
    <property type="entry name" value="Signal_recog_part_SRP54_M_sf"/>
</dbReference>
<dbReference type="Gene3D" id="1.20.120.140">
    <property type="entry name" value="Signal recognition particle SRP54, nucleotide-binding domain"/>
    <property type="match status" value="1"/>
</dbReference>
<evidence type="ECO:0000259" key="5">
    <source>
        <dbReference type="SMART" id="SM00963"/>
    </source>
</evidence>
<dbReference type="GO" id="GO:0008312">
    <property type="term" value="F:7S RNA binding"/>
    <property type="evidence" value="ECO:0007669"/>
    <property type="project" value="InterPro"/>
</dbReference>
<keyword evidence="2" id="KW-0547">Nucleotide-binding</keyword>
<evidence type="ECO:0000256" key="1">
    <source>
        <dbReference type="ARBA" id="ARBA00004496"/>
    </source>
</evidence>
<dbReference type="GO" id="GO:0030942">
    <property type="term" value="F:endoplasmic reticulum signal peptide binding"/>
    <property type="evidence" value="ECO:0007669"/>
    <property type="project" value="TreeGrafter"/>
</dbReference>
<dbReference type="AlphaFoldDB" id="A0AAD9QFL5"/>
<dbReference type="GO" id="GO:0005829">
    <property type="term" value="C:cytosol"/>
    <property type="evidence" value="ECO:0007669"/>
    <property type="project" value="TreeGrafter"/>
</dbReference>
<evidence type="ECO:0000313" key="7">
    <source>
        <dbReference type="Proteomes" id="UP001249851"/>
    </source>
</evidence>
<reference evidence="6" key="1">
    <citation type="journal article" date="2023" name="G3 (Bethesda)">
        <title>Whole genome assembly and annotation of the endangered Caribbean coral Acropora cervicornis.</title>
        <authorList>
            <person name="Selwyn J.D."/>
            <person name="Vollmer S.V."/>
        </authorList>
    </citation>
    <scope>NUCLEOTIDE SEQUENCE</scope>
    <source>
        <strain evidence="6">K2</strain>
    </source>
</reference>
<dbReference type="PANTHER" id="PTHR11564">
    <property type="entry name" value="SIGNAL RECOGNITION PARTICLE 54K PROTEIN SRP54"/>
    <property type="match status" value="1"/>
</dbReference>
<evidence type="ECO:0000256" key="3">
    <source>
        <dbReference type="ARBA" id="ARBA00023134"/>
    </source>
</evidence>
<dbReference type="EMBL" id="JARQWQ010000036">
    <property type="protein sequence ID" value="KAK2560399.1"/>
    <property type="molecule type" value="Genomic_DNA"/>
</dbReference>
<name>A0AAD9QFL5_ACRCE</name>